<dbReference type="Proteomes" id="UP000094565">
    <property type="component" value="Chromosome 3"/>
</dbReference>
<dbReference type="PROSITE" id="PS50330">
    <property type="entry name" value="UIM"/>
    <property type="match status" value="1"/>
</dbReference>
<feature type="region of interest" description="Disordered" evidence="12">
    <location>
        <begin position="142"/>
        <end position="162"/>
    </location>
</feature>
<gene>
    <name evidence="15" type="ORF">ATY40_BA7503344</name>
</gene>
<evidence type="ECO:0000256" key="6">
    <source>
        <dbReference type="ARBA" id="ARBA00022443"/>
    </source>
</evidence>
<dbReference type="InterPro" id="IPR036028">
    <property type="entry name" value="SH3-like_dom_sf"/>
</dbReference>
<evidence type="ECO:0000313" key="16">
    <source>
        <dbReference type="Proteomes" id="UP000094565"/>
    </source>
</evidence>
<feature type="compositionally biased region" description="Polar residues" evidence="12">
    <location>
        <begin position="221"/>
        <end position="231"/>
    </location>
</feature>
<evidence type="ECO:0000256" key="7">
    <source>
        <dbReference type="ARBA" id="ARBA00022448"/>
    </source>
</evidence>
<evidence type="ECO:0000256" key="1">
    <source>
        <dbReference type="ARBA" id="ARBA00002654"/>
    </source>
</evidence>
<dbReference type="AlphaFoldDB" id="A0A1B2JH30"/>
<keyword evidence="16" id="KW-1185">Reference proteome</keyword>
<keyword evidence="9" id="KW-0653">Protein transport</keyword>
<dbReference type="Pfam" id="PF00790">
    <property type="entry name" value="VHS"/>
    <property type="match status" value="1"/>
</dbReference>
<dbReference type="PROSITE" id="PS50179">
    <property type="entry name" value="VHS"/>
    <property type="match status" value="1"/>
</dbReference>
<evidence type="ECO:0000256" key="4">
    <source>
        <dbReference type="ARBA" id="ARBA00017923"/>
    </source>
</evidence>
<feature type="domain" description="SH3" evidence="13">
    <location>
        <begin position="249"/>
        <end position="308"/>
    </location>
</feature>
<dbReference type="SMART" id="SM00326">
    <property type="entry name" value="SH3"/>
    <property type="match status" value="1"/>
</dbReference>
<dbReference type="GO" id="GO:0043130">
    <property type="term" value="F:ubiquitin binding"/>
    <property type="evidence" value="ECO:0007669"/>
    <property type="project" value="InterPro"/>
</dbReference>
<evidence type="ECO:0000256" key="5">
    <source>
        <dbReference type="ARBA" id="ARBA00018978"/>
    </source>
</evidence>
<dbReference type="PANTHER" id="PTHR45929">
    <property type="entry name" value="JAK PATHWAY SIGNAL TRANSDUCTION ADAPTOR MOLECULE"/>
    <property type="match status" value="1"/>
</dbReference>
<dbReference type="GO" id="GO:0010008">
    <property type="term" value="C:endosome membrane"/>
    <property type="evidence" value="ECO:0007669"/>
    <property type="project" value="UniProtKB-SubCell"/>
</dbReference>
<evidence type="ECO:0000259" key="13">
    <source>
        <dbReference type="PROSITE" id="PS50002"/>
    </source>
</evidence>
<keyword evidence="8" id="KW-0967">Endosome</keyword>
<comment type="similarity">
    <text evidence="3">Belongs to the STAM family.</text>
</comment>
<dbReference type="Pfam" id="PF00018">
    <property type="entry name" value="SH3_1"/>
    <property type="match status" value="1"/>
</dbReference>
<dbReference type="InterPro" id="IPR050670">
    <property type="entry name" value="STAM"/>
</dbReference>
<evidence type="ECO:0000256" key="11">
    <source>
        <dbReference type="PROSITE-ProRule" id="PRU00192"/>
    </source>
</evidence>
<dbReference type="PRINTS" id="PR00499">
    <property type="entry name" value="P67PHOX"/>
</dbReference>
<evidence type="ECO:0000256" key="10">
    <source>
        <dbReference type="ARBA" id="ARBA00023136"/>
    </source>
</evidence>
<dbReference type="OrthoDB" id="10255964at2759"/>
<keyword evidence="10" id="KW-0472">Membrane</keyword>
<dbReference type="CDD" id="cd16978">
    <property type="entry name" value="VHS_HSE1"/>
    <property type="match status" value="1"/>
</dbReference>
<dbReference type="SMART" id="SM00288">
    <property type="entry name" value="VHS"/>
    <property type="match status" value="1"/>
</dbReference>
<dbReference type="InterPro" id="IPR008942">
    <property type="entry name" value="ENTH_VHS"/>
</dbReference>
<dbReference type="GO" id="GO:0043328">
    <property type="term" value="P:protein transport to vacuole involved in ubiquitin-dependent protein catabolic process via the multivesicular body sorting pathway"/>
    <property type="evidence" value="ECO:0007669"/>
    <property type="project" value="TreeGrafter"/>
</dbReference>
<dbReference type="Gene3D" id="2.30.30.40">
    <property type="entry name" value="SH3 Domains"/>
    <property type="match status" value="1"/>
</dbReference>
<dbReference type="InterPro" id="IPR004152">
    <property type="entry name" value="GAT_dom"/>
</dbReference>
<feature type="domain" description="VHS" evidence="14">
    <location>
        <begin position="12"/>
        <end position="137"/>
    </location>
</feature>
<proteinExistence type="inferred from homology"/>
<dbReference type="InterPro" id="IPR001452">
    <property type="entry name" value="SH3_domain"/>
</dbReference>
<evidence type="ECO:0000256" key="3">
    <source>
        <dbReference type="ARBA" id="ARBA00009666"/>
    </source>
</evidence>
<evidence type="ECO:0000259" key="14">
    <source>
        <dbReference type="PROSITE" id="PS50179"/>
    </source>
</evidence>
<protein>
    <recommendedName>
        <fullName evidence="4">Class E vacuolar protein-sorting machinery protein HSE1</fullName>
    </recommendedName>
    <alternativeName>
        <fullName evidence="5">Class E vacuolar protein-sorting machinery protein hse1</fullName>
    </alternativeName>
</protein>
<dbReference type="InterPro" id="IPR003903">
    <property type="entry name" value="UIM_dom"/>
</dbReference>
<keyword evidence="6 11" id="KW-0728">SH3 domain</keyword>
<feature type="region of interest" description="Disordered" evidence="12">
    <location>
        <begin position="210"/>
        <end position="238"/>
    </location>
</feature>
<dbReference type="PROSITE" id="PS50002">
    <property type="entry name" value="SH3"/>
    <property type="match status" value="1"/>
</dbReference>
<name>A0A1B2JH30_PICPA</name>
<dbReference type="Gene3D" id="1.25.40.90">
    <property type="match status" value="1"/>
</dbReference>
<feature type="compositionally biased region" description="Basic and acidic residues" evidence="12">
    <location>
        <begin position="150"/>
        <end position="162"/>
    </location>
</feature>
<reference evidence="15 16" key="1">
    <citation type="submission" date="2016-02" db="EMBL/GenBank/DDBJ databases">
        <title>Comparative genomic and transcriptomic foundation for Pichia pastoris.</title>
        <authorList>
            <person name="Love K.R."/>
            <person name="Shah K.A."/>
            <person name="Whittaker C.A."/>
            <person name="Wu J."/>
            <person name="Bartlett M.C."/>
            <person name="Ma D."/>
            <person name="Leeson R.L."/>
            <person name="Priest M."/>
            <person name="Young S.K."/>
            <person name="Love J.C."/>
        </authorList>
    </citation>
    <scope>NUCLEOTIDE SEQUENCE [LARGE SCALE GENOMIC DNA]</scope>
    <source>
        <strain evidence="15 16">ATCC 28485</strain>
    </source>
</reference>
<accession>A0A1B2JH30</accession>
<organism evidence="15 16">
    <name type="scientific">Komagataella pastoris</name>
    <name type="common">Yeast</name>
    <name type="synonym">Pichia pastoris</name>
    <dbReference type="NCBI Taxonomy" id="4922"/>
    <lineage>
        <taxon>Eukaryota</taxon>
        <taxon>Fungi</taxon>
        <taxon>Dikarya</taxon>
        <taxon>Ascomycota</taxon>
        <taxon>Saccharomycotina</taxon>
        <taxon>Pichiomycetes</taxon>
        <taxon>Pichiales</taxon>
        <taxon>Pichiaceae</taxon>
        <taxon>Komagataella</taxon>
    </lineage>
</organism>
<dbReference type="Gene3D" id="1.20.5.1940">
    <property type="match status" value="1"/>
</dbReference>
<comment type="subcellular location">
    <subcellularLocation>
        <location evidence="2">Endosome membrane</location>
        <topology evidence="2">Peripheral membrane protein</topology>
        <orientation evidence="2">Cytoplasmic side</orientation>
    </subcellularLocation>
</comment>
<dbReference type="SUPFAM" id="SSF48464">
    <property type="entry name" value="ENTH/VHS domain"/>
    <property type="match status" value="1"/>
</dbReference>
<evidence type="ECO:0000256" key="8">
    <source>
        <dbReference type="ARBA" id="ARBA00022753"/>
    </source>
</evidence>
<comment type="function">
    <text evidence="1">Component of the ESCRT-0 complex which is the sorting receptor for ubiquitinated cargo proteins at the multivesicular body (MVB).</text>
</comment>
<dbReference type="SUPFAM" id="SSF50044">
    <property type="entry name" value="SH3-domain"/>
    <property type="match status" value="1"/>
</dbReference>
<dbReference type="EMBL" id="CP014586">
    <property type="protein sequence ID" value="ANZ77191.1"/>
    <property type="molecule type" value="Genomic_DNA"/>
</dbReference>
<dbReference type="Pfam" id="PF03127">
    <property type="entry name" value="GAT"/>
    <property type="match status" value="1"/>
</dbReference>
<dbReference type="CDD" id="cd11805">
    <property type="entry name" value="SH3_GRB2_like_C"/>
    <property type="match status" value="1"/>
</dbReference>
<evidence type="ECO:0000256" key="9">
    <source>
        <dbReference type="ARBA" id="ARBA00022927"/>
    </source>
</evidence>
<feature type="compositionally biased region" description="Basic and acidic residues" evidence="12">
    <location>
        <begin position="210"/>
        <end position="220"/>
    </location>
</feature>
<dbReference type="PANTHER" id="PTHR45929:SF3">
    <property type="entry name" value="JAK PATHWAY SIGNAL TRANSDUCTION ADAPTOR MOLECULE"/>
    <property type="match status" value="1"/>
</dbReference>
<dbReference type="FunFam" id="2.30.30.40:FF:000072">
    <property type="entry name" value="Unconventional Myosin IB"/>
    <property type="match status" value="1"/>
</dbReference>
<keyword evidence="7" id="KW-0813">Transport</keyword>
<evidence type="ECO:0000256" key="12">
    <source>
        <dbReference type="SAM" id="MobiDB-lite"/>
    </source>
</evidence>
<dbReference type="PRINTS" id="PR00452">
    <property type="entry name" value="SH3DOMAIN"/>
</dbReference>
<evidence type="ECO:0000313" key="15">
    <source>
        <dbReference type="EMBL" id="ANZ77191.1"/>
    </source>
</evidence>
<evidence type="ECO:0000256" key="2">
    <source>
        <dbReference type="ARBA" id="ARBA00004125"/>
    </source>
</evidence>
<dbReference type="GO" id="GO:0033565">
    <property type="term" value="C:ESCRT-0 complex"/>
    <property type="evidence" value="ECO:0007669"/>
    <property type="project" value="TreeGrafter"/>
</dbReference>
<dbReference type="GO" id="GO:0035091">
    <property type="term" value="F:phosphatidylinositol binding"/>
    <property type="evidence" value="ECO:0007669"/>
    <property type="project" value="InterPro"/>
</dbReference>
<sequence>MPSKLESCIIKATDEKLTSDNWGHIIEVCDTINDEPETGPATAIIYINKRLSVKDANVLLRSLSLIIAIAENCGSRMKQAIATKGFISTFVKLIEDPRIHHTIKLKIANMLHQLSESFIDDPSLAIIDKTCSRLRSQFPDLFAPAPSKPSKREISQDDRQREQEMLDRALKLSLEEYNRTESPPLKKNETLKSNPEFVTVDNSYKWSSADSHRKLDEKPNSHPNFKSSTEPSVEDSEPLSEIVSTGSIAKVAKVRALYDLVSNEAGELSFHRGDIITVLASVYKDWWKGSLRGKVGIFPLNYVTPIKELTVHEAMEEAAKEYRIWKQSRQIDLFLNKLTEVHSLVTNTGNYDALNDLLEDETISKLYNSLTPLRPQLTRLIEKYSNRKEEMLSLNDKLIKSERLYSNLLEASVSRFKSAHNSSYPNDDPRQAYS</sequence>
<dbReference type="InterPro" id="IPR002014">
    <property type="entry name" value="VHS_dom"/>
</dbReference>